<feature type="region of interest" description="Disordered" evidence="1">
    <location>
        <begin position="185"/>
        <end position="218"/>
    </location>
</feature>
<reference evidence="3" key="2">
    <citation type="journal article" date="2014" name="Nat. Commun.">
        <title>The cavefish genome reveals candidate genes for eye loss.</title>
        <authorList>
            <person name="McGaugh S.E."/>
            <person name="Gross J.B."/>
            <person name="Aken B."/>
            <person name="Blin M."/>
            <person name="Borowsky R."/>
            <person name="Chalopin D."/>
            <person name="Hinaux H."/>
            <person name="Jeffery W.R."/>
            <person name="Keene A."/>
            <person name="Ma L."/>
            <person name="Minx P."/>
            <person name="Murphy D."/>
            <person name="O'Quin K.E."/>
            <person name="Retaux S."/>
            <person name="Rohner N."/>
            <person name="Searle S.M."/>
            <person name="Stahl B.A."/>
            <person name="Tabin C."/>
            <person name="Volff J.N."/>
            <person name="Yoshizawa M."/>
            <person name="Warren W.C."/>
        </authorList>
    </citation>
    <scope>NUCLEOTIDE SEQUENCE [LARGE SCALE GENOMIC DNA]</scope>
    <source>
        <strain evidence="3">female</strain>
    </source>
</reference>
<dbReference type="Proteomes" id="UP000018467">
    <property type="component" value="Unassembled WGS sequence"/>
</dbReference>
<dbReference type="Ensembl" id="ENSAMXT00000013749.2">
    <property type="protein sequence ID" value="ENSAMXP00000013749.2"/>
    <property type="gene ID" value="ENSAMXG00000013360.2"/>
</dbReference>
<evidence type="ECO:0000313" key="3">
    <source>
        <dbReference type="Proteomes" id="UP000018467"/>
    </source>
</evidence>
<evidence type="ECO:0000256" key="1">
    <source>
        <dbReference type="SAM" id="MobiDB-lite"/>
    </source>
</evidence>
<dbReference type="GeneTree" id="ENSGT00940000166722"/>
<organism evidence="2 3">
    <name type="scientific">Astyanax mexicanus</name>
    <name type="common">Blind cave fish</name>
    <name type="synonym">Astyanax fasciatus mexicanus</name>
    <dbReference type="NCBI Taxonomy" id="7994"/>
    <lineage>
        <taxon>Eukaryota</taxon>
        <taxon>Metazoa</taxon>
        <taxon>Chordata</taxon>
        <taxon>Craniata</taxon>
        <taxon>Vertebrata</taxon>
        <taxon>Euteleostomi</taxon>
        <taxon>Actinopterygii</taxon>
        <taxon>Neopterygii</taxon>
        <taxon>Teleostei</taxon>
        <taxon>Ostariophysi</taxon>
        <taxon>Characiformes</taxon>
        <taxon>Characoidei</taxon>
        <taxon>Acestrorhamphidae</taxon>
        <taxon>Acestrorhamphinae</taxon>
        <taxon>Astyanax</taxon>
    </lineage>
</organism>
<sequence length="395" mass="44439">MKMAEKKFKGAPFGSQSHRFDVSGVHPANKRVGTYTQISCCKRRTSDLERNLGPGTYNPDSGDFSARAVRERSMGPDWKRAQETARLAQIPHLLYRDAWANKQFLKTKVGPGTYKIPSFTEELKKKPSSLRGICETREERFKDCQNTSVGPGIYKITSFIEDLEKKPGSPKGICETREQRFKDFQSCTPGPGAYGKGGIPSASLEEKERRNRGNSIDSSARLKRFPENIVKRTNLGPGEYTKFGEELQRPEKKKHGVFSSLEQYPSVPTERIYLSTLPQCPRPMTFPGPGWYDVSPVTPSRQSRSETPAPFLSSASRFSKSMETLLNKNHNMVGPGRYEIADKNWNSTGHSSAFISDTQRYPNCPARDKYNQERLRPQNVSLEGRSSLVPTEGPI</sequence>
<dbReference type="PANTHER" id="PTHR34914:SF1">
    <property type="entry name" value="LYMPHOCYTE EXPANSION MOLECULE"/>
    <property type="match status" value="1"/>
</dbReference>
<keyword evidence="3" id="KW-1185">Reference proteome</keyword>
<dbReference type="Pfam" id="PF07004">
    <property type="entry name" value="SHIPPO-rpt"/>
    <property type="match status" value="2"/>
</dbReference>
<dbReference type="InParanoid" id="W5L1N7"/>
<feature type="region of interest" description="Disordered" evidence="1">
    <location>
        <begin position="376"/>
        <end position="395"/>
    </location>
</feature>
<reference evidence="2" key="4">
    <citation type="submission" date="2025-09" db="UniProtKB">
        <authorList>
            <consortium name="Ensembl"/>
        </authorList>
    </citation>
    <scope>IDENTIFICATION</scope>
</reference>
<dbReference type="PANTHER" id="PTHR34914">
    <property type="entry name" value="LYMPHOCYTE EXPANSION MOLECULE"/>
    <property type="match status" value="1"/>
</dbReference>
<dbReference type="Bgee" id="ENSAMXG00000013360">
    <property type="expression patterns" value="Expressed in testis and 2 other cell types or tissues"/>
</dbReference>
<reference evidence="2" key="3">
    <citation type="submission" date="2025-08" db="UniProtKB">
        <authorList>
            <consortium name="Ensembl"/>
        </authorList>
    </citation>
    <scope>IDENTIFICATION</scope>
</reference>
<dbReference type="AlphaFoldDB" id="W5L1N7"/>
<name>W5L1N7_ASTMX</name>
<accession>W5L1N7</accession>
<protein>
    <submittedName>
        <fullName evidence="2">Lymphocyte expansion molecule</fullName>
    </submittedName>
</protein>
<dbReference type="STRING" id="7994.ENSAMXP00000013749"/>
<dbReference type="InterPro" id="IPR010736">
    <property type="entry name" value="SHIPPO-rpt"/>
</dbReference>
<proteinExistence type="predicted"/>
<evidence type="ECO:0000313" key="2">
    <source>
        <dbReference type="Ensembl" id="ENSAMXP00000013749.2"/>
    </source>
</evidence>
<dbReference type="InterPro" id="IPR033557">
    <property type="entry name" value="CIMAP2"/>
</dbReference>
<dbReference type="HOGENOM" id="CLU_053450_0_0_1"/>
<dbReference type="eggNOG" id="KOG4087">
    <property type="taxonomic scope" value="Eukaryota"/>
</dbReference>
<reference evidence="3" key="1">
    <citation type="submission" date="2013-03" db="EMBL/GenBank/DDBJ databases">
        <authorList>
            <person name="Jeffery W."/>
            <person name="Warren W."/>
            <person name="Wilson R.K."/>
        </authorList>
    </citation>
    <scope>NUCLEOTIDE SEQUENCE</scope>
    <source>
        <strain evidence="3">female</strain>
    </source>
</reference>